<evidence type="ECO:0000256" key="3">
    <source>
        <dbReference type="ARBA" id="ARBA00022833"/>
    </source>
</evidence>
<dbReference type="AlphaFoldDB" id="A0A367LFG1"/>
<protein>
    <recommendedName>
        <fullName evidence="4">3CxxC-type domain-containing protein</fullName>
    </recommendedName>
</protein>
<evidence type="ECO:0000313" key="5">
    <source>
        <dbReference type="EMBL" id="RCI13158.1"/>
    </source>
</evidence>
<dbReference type="Proteomes" id="UP000253664">
    <property type="component" value="Unassembled WGS sequence"/>
</dbReference>
<proteinExistence type="predicted"/>
<dbReference type="SMART" id="SM01328">
    <property type="entry name" value="zf-3CxxC"/>
    <property type="match status" value="1"/>
</dbReference>
<dbReference type="STRING" id="1330021.A0A367LFG1"/>
<dbReference type="Pfam" id="PF13695">
    <property type="entry name" value="Zn_ribbon_3CxxC"/>
    <property type="match status" value="1"/>
</dbReference>
<keyword evidence="6" id="KW-1185">Reference proteome</keyword>
<comment type="caution">
    <text evidence="5">The sequence shown here is derived from an EMBL/GenBank/DDBJ whole genome shotgun (WGS) entry which is preliminary data.</text>
</comment>
<reference evidence="5 6" key="1">
    <citation type="journal article" date="2015" name="BMC Genomics">
        <title>Insights from the genome of Ophiocordyceps polyrhachis-furcata to pathogenicity and host specificity in insect fungi.</title>
        <authorList>
            <person name="Wichadakul D."/>
            <person name="Kobmoo N."/>
            <person name="Ingsriswang S."/>
            <person name="Tangphatsornruang S."/>
            <person name="Chantasingh D."/>
            <person name="Luangsa-ard J.J."/>
            <person name="Eurwilaichitr L."/>
        </authorList>
    </citation>
    <scope>NUCLEOTIDE SEQUENCE [LARGE SCALE GENOMIC DNA]</scope>
    <source>
        <strain evidence="5 6">BCC 54312</strain>
    </source>
</reference>
<keyword evidence="2" id="KW-0863">Zinc-finger</keyword>
<sequence>MAPNGGKKRGKQQKKWALYPDLHEAVTTKLEQDGIVLDFNHADDEDCLKHHNTNIKGRFLCRNNKCSNNGWGSSKIAVTIRLYKGSSYNARVYYQRCRGCNGRSKPFLDSSYADRVVYRMRKWHGREVVERLPGDARKGPPHEGGLCEGCIAGVCAGGGS</sequence>
<feature type="domain" description="3CxxC-type" evidence="4">
    <location>
        <begin position="54"/>
        <end position="153"/>
    </location>
</feature>
<dbReference type="GO" id="GO:0008270">
    <property type="term" value="F:zinc ion binding"/>
    <property type="evidence" value="ECO:0007669"/>
    <property type="project" value="UniProtKB-KW"/>
</dbReference>
<evidence type="ECO:0000256" key="2">
    <source>
        <dbReference type="ARBA" id="ARBA00022771"/>
    </source>
</evidence>
<evidence type="ECO:0000259" key="4">
    <source>
        <dbReference type="SMART" id="SM01328"/>
    </source>
</evidence>
<dbReference type="OrthoDB" id="8121437at2759"/>
<name>A0A367LFG1_9HYPO</name>
<dbReference type="InterPro" id="IPR027377">
    <property type="entry name" value="ZAR1/RTP1-5-like_Znf-3CxxC"/>
</dbReference>
<evidence type="ECO:0000256" key="1">
    <source>
        <dbReference type="ARBA" id="ARBA00022723"/>
    </source>
</evidence>
<keyword evidence="1" id="KW-0479">Metal-binding</keyword>
<keyword evidence="3" id="KW-0862">Zinc</keyword>
<gene>
    <name evidence="5" type="ORF">L249_0643</name>
</gene>
<dbReference type="EMBL" id="LKCN02000007">
    <property type="protein sequence ID" value="RCI13158.1"/>
    <property type="molecule type" value="Genomic_DNA"/>
</dbReference>
<accession>A0A367LFG1</accession>
<organism evidence="5 6">
    <name type="scientific">Ophiocordyceps polyrhachis-furcata BCC 54312</name>
    <dbReference type="NCBI Taxonomy" id="1330021"/>
    <lineage>
        <taxon>Eukaryota</taxon>
        <taxon>Fungi</taxon>
        <taxon>Dikarya</taxon>
        <taxon>Ascomycota</taxon>
        <taxon>Pezizomycotina</taxon>
        <taxon>Sordariomycetes</taxon>
        <taxon>Hypocreomycetidae</taxon>
        <taxon>Hypocreales</taxon>
        <taxon>Ophiocordycipitaceae</taxon>
        <taxon>Ophiocordyceps</taxon>
    </lineage>
</organism>
<evidence type="ECO:0000313" key="6">
    <source>
        <dbReference type="Proteomes" id="UP000253664"/>
    </source>
</evidence>